<keyword evidence="3 6" id="KW-0812">Transmembrane</keyword>
<evidence type="ECO:0000256" key="3">
    <source>
        <dbReference type="ARBA" id="ARBA00022692"/>
    </source>
</evidence>
<feature type="transmembrane region" description="Helical" evidence="6">
    <location>
        <begin position="327"/>
        <end position="346"/>
    </location>
</feature>
<accession>A0ABV0BJJ7</accession>
<feature type="transmembrane region" description="Helical" evidence="6">
    <location>
        <begin position="198"/>
        <end position="216"/>
    </location>
</feature>
<feature type="transmembrane region" description="Helical" evidence="6">
    <location>
        <begin position="293"/>
        <end position="312"/>
    </location>
</feature>
<keyword evidence="5 6" id="KW-0472">Membrane</keyword>
<evidence type="ECO:0000313" key="7">
    <source>
        <dbReference type="EMBL" id="MEN3930872.1"/>
    </source>
</evidence>
<evidence type="ECO:0000313" key="8">
    <source>
        <dbReference type="Proteomes" id="UP001418637"/>
    </source>
</evidence>
<dbReference type="RefSeq" id="WP_346336895.1">
    <property type="nucleotide sequence ID" value="NZ_JBBYXI010000002.1"/>
</dbReference>
<evidence type="ECO:0000256" key="4">
    <source>
        <dbReference type="ARBA" id="ARBA00022989"/>
    </source>
</evidence>
<gene>
    <name evidence="7" type="ORF">WJT86_07350</name>
</gene>
<comment type="subcellular location">
    <subcellularLocation>
        <location evidence="1">Cell membrane</location>
        <topology evidence="1">Multi-pass membrane protein</topology>
    </subcellularLocation>
</comment>
<keyword evidence="8" id="KW-1185">Reference proteome</keyword>
<comment type="caution">
    <text evidence="7">The sequence shown here is derived from an EMBL/GenBank/DDBJ whole genome shotgun (WGS) entry which is preliminary data.</text>
</comment>
<dbReference type="CDD" id="cd06580">
    <property type="entry name" value="TM_PBP1_transp_TpRbsC_like"/>
    <property type="match status" value="1"/>
</dbReference>
<dbReference type="Pfam" id="PF02653">
    <property type="entry name" value="BPD_transp_2"/>
    <property type="match status" value="1"/>
</dbReference>
<evidence type="ECO:0000256" key="5">
    <source>
        <dbReference type="ARBA" id="ARBA00023136"/>
    </source>
</evidence>
<name>A0ABV0BJJ7_9HYPH</name>
<dbReference type="PANTHER" id="PTHR47089:SF1">
    <property type="entry name" value="GUANOSINE ABC TRANSPORTER PERMEASE PROTEIN NUPP"/>
    <property type="match status" value="1"/>
</dbReference>
<keyword evidence="4 6" id="KW-1133">Transmembrane helix</keyword>
<feature type="transmembrane region" description="Helical" evidence="6">
    <location>
        <begin position="21"/>
        <end position="38"/>
    </location>
</feature>
<evidence type="ECO:0000256" key="6">
    <source>
        <dbReference type="SAM" id="Phobius"/>
    </source>
</evidence>
<feature type="transmembrane region" description="Helical" evidence="6">
    <location>
        <begin position="116"/>
        <end position="138"/>
    </location>
</feature>
<protein>
    <submittedName>
        <fullName evidence="7">ABC transporter permease</fullName>
    </submittedName>
</protein>
<dbReference type="EMBL" id="JBBYXI010000002">
    <property type="protein sequence ID" value="MEN3930872.1"/>
    <property type="molecule type" value="Genomic_DNA"/>
</dbReference>
<dbReference type="Proteomes" id="UP001418637">
    <property type="component" value="Unassembled WGS sequence"/>
</dbReference>
<reference evidence="7 8" key="1">
    <citation type="submission" date="2024-04" db="EMBL/GenBank/DDBJ databases">
        <title>A novel species isolated from cricket.</title>
        <authorList>
            <person name="Wang H.-C."/>
        </authorList>
    </citation>
    <scope>NUCLEOTIDE SEQUENCE [LARGE SCALE GENOMIC DNA]</scope>
    <source>
        <strain evidence="7 8">WL0021</strain>
    </source>
</reference>
<sequence length="356" mass="37840">MRLELSPRANITPLMRLAAPIAALVLAFAIAAIVIAFYGKSPLQAFDVYIVGSLSDSWALQELLVKATPLILIAIGLSYCFRSNLWNIGAEGQFVIGGLFGGWIAIATHGGEWSLVWPYVLLVGAVAGAVYGFIPAILKVRFGANEILTSLMLVNIAQLFLDYMVRGPLKDPKGMNFPQSVTFEDAALLPKVFGSDRVHFGLILAIIVVLITMVIVSRSIFGYRLRITGDAPKAASFAGFSSKTTTIIVFCISGALAGLAGASEVAGQIGQLQPTISPGYGFSAVTVAFLGRLHPVGIVLSALVLAMVMIGGENAQIMLKLPLDLTTAFQGLLLLIVLSADALVSYKFRIVRGRRG</sequence>
<evidence type="ECO:0000256" key="2">
    <source>
        <dbReference type="ARBA" id="ARBA00022475"/>
    </source>
</evidence>
<dbReference type="PANTHER" id="PTHR47089">
    <property type="entry name" value="ABC TRANSPORTER, PERMEASE PROTEIN"/>
    <property type="match status" value="1"/>
</dbReference>
<evidence type="ECO:0000256" key="1">
    <source>
        <dbReference type="ARBA" id="ARBA00004651"/>
    </source>
</evidence>
<dbReference type="InterPro" id="IPR001851">
    <property type="entry name" value="ABC_transp_permease"/>
</dbReference>
<keyword evidence="2" id="KW-1003">Cell membrane</keyword>
<feature type="transmembrane region" description="Helical" evidence="6">
    <location>
        <begin position="147"/>
        <end position="165"/>
    </location>
</feature>
<organism evidence="7 8">
    <name type="scientific">Hohaiivirga grylli</name>
    <dbReference type="NCBI Taxonomy" id="3133970"/>
    <lineage>
        <taxon>Bacteria</taxon>
        <taxon>Pseudomonadati</taxon>
        <taxon>Pseudomonadota</taxon>
        <taxon>Alphaproteobacteria</taxon>
        <taxon>Hyphomicrobiales</taxon>
        <taxon>Methylobacteriaceae</taxon>
        <taxon>Hohaiivirga</taxon>
    </lineage>
</organism>
<proteinExistence type="predicted"/>
<feature type="transmembrane region" description="Helical" evidence="6">
    <location>
        <begin position="93"/>
        <end position="110"/>
    </location>
</feature>
<feature type="transmembrane region" description="Helical" evidence="6">
    <location>
        <begin position="58"/>
        <end position="81"/>
    </location>
</feature>